<reference evidence="2 3" key="1">
    <citation type="submission" date="2018-11" db="EMBL/GenBank/DDBJ databases">
        <title>Genomes From Bacteria Associated with the Canine Oral Cavity: a Test Case for Automated Genome-Based Taxonomic Assignment.</title>
        <authorList>
            <person name="Coil D.A."/>
            <person name="Jospin G."/>
            <person name="Darling A.E."/>
            <person name="Wallis C."/>
            <person name="Davis I.J."/>
            <person name="Harris S."/>
            <person name="Eisen J.A."/>
            <person name="Holcombe L.J."/>
            <person name="O'Flynn C."/>
        </authorList>
    </citation>
    <scope>NUCLEOTIDE SEQUENCE [LARGE SCALE GENOMIC DNA]</scope>
    <source>
        <strain evidence="2 3">OH887_COT-365</strain>
    </source>
</reference>
<evidence type="ECO:0000313" key="2">
    <source>
        <dbReference type="EMBL" id="RRD07328.1"/>
    </source>
</evidence>
<protein>
    <submittedName>
        <fullName evidence="2">Uncharacterized protein</fullName>
    </submittedName>
</protein>
<dbReference type="OrthoDB" id="3730020at2"/>
<sequence length="146" mass="15043">MITVVALIGGALFALQVMGGPEATSSPSASRGVPTAATSSLGASATSIDFDGYGKGTFEILSSSWGDKGLEVEVQVTLTEGQGTYTTYAFHNESMTSADPRKEENITIRAGESKTARYVFDLPRGDGTIVLATSTGTPVTALTIKG</sequence>
<gene>
    <name evidence="2" type="ORF">EII34_02250</name>
</gene>
<feature type="chain" id="PRO_5038546420" evidence="1">
    <location>
        <begin position="20"/>
        <end position="146"/>
    </location>
</feature>
<keyword evidence="1" id="KW-0732">Signal</keyword>
<organism evidence="2 3">
    <name type="scientific">Arachnia propionica</name>
    <dbReference type="NCBI Taxonomy" id="1750"/>
    <lineage>
        <taxon>Bacteria</taxon>
        <taxon>Bacillati</taxon>
        <taxon>Actinomycetota</taxon>
        <taxon>Actinomycetes</taxon>
        <taxon>Propionibacteriales</taxon>
        <taxon>Propionibacteriaceae</taxon>
        <taxon>Arachnia</taxon>
    </lineage>
</organism>
<dbReference type="AlphaFoldDB" id="A0A3P1TDE5"/>
<comment type="caution">
    <text evidence="2">The sequence shown here is derived from an EMBL/GenBank/DDBJ whole genome shotgun (WGS) entry which is preliminary data.</text>
</comment>
<dbReference type="Proteomes" id="UP000280819">
    <property type="component" value="Unassembled WGS sequence"/>
</dbReference>
<proteinExistence type="predicted"/>
<evidence type="ECO:0000313" key="3">
    <source>
        <dbReference type="Proteomes" id="UP000280819"/>
    </source>
</evidence>
<evidence type="ECO:0000256" key="1">
    <source>
        <dbReference type="SAM" id="SignalP"/>
    </source>
</evidence>
<dbReference type="EMBL" id="RQZG01000001">
    <property type="protein sequence ID" value="RRD07328.1"/>
    <property type="molecule type" value="Genomic_DNA"/>
</dbReference>
<name>A0A3P1TDE5_9ACTN</name>
<feature type="signal peptide" evidence="1">
    <location>
        <begin position="1"/>
        <end position="19"/>
    </location>
</feature>
<accession>A0A3P1TDE5</accession>